<keyword evidence="9" id="KW-1185">Reference proteome</keyword>
<dbReference type="Proteomes" id="UP001497600">
    <property type="component" value="Chromosome D"/>
</dbReference>
<feature type="domain" description="POPLD" evidence="6">
    <location>
        <begin position="499"/>
        <end position="588"/>
    </location>
</feature>
<dbReference type="Pfam" id="PF08170">
    <property type="entry name" value="POPLD"/>
    <property type="match status" value="1"/>
</dbReference>
<evidence type="ECO:0000256" key="4">
    <source>
        <dbReference type="SAM" id="Coils"/>
    </source>
</evidence>
<dbReference type="Pfam" id="PF06978">
    <property type="entry name" value="POP1_N"/>
    <property type="match status" value="1"/>
</dbReference>
<evidence type="ECO:0000313" key="8">
    <source>
        <dbReference type="EMBL" id="CAK7902571.1"/>
    </source>
</evidence>
<proteinExistence type="predicted"/>
<evidence type="ECO:0000259" key="6">
    <source>
        <dbReference type="Pfam" id="PF08170"/>
    </source>
</evidence>
<evidence type="ECO:0000313" key="9">
    <source>
        <dbReference type="Proteomes" id="UP001497600"/>
    </source>
</evidence>
<name>A0ABP0ECS2_9ASCO</name>
<dbReference type="PANTHER" id="PTHR22731:SF3">
    <property type="entry name" value="RIBONUCLEASES P_MRP PROTEIN SUBUNIT POP1"/>
    <property type="match status" value="1"/>
</dbReference>
<reference evidence="8 9" key="1">
    <citation type="submission" date="2024-01" db="EMBL/GenBank/DDBJ databases">
        <authorList>
            <consortium name="Genoscope - CEA"/>
            <person name="William W."/>
        </authorList>
    </citation>
    <scope>NUCLEOTIDE SEQUENCE [LARGE SCALE GENOMIC DNA]</scope>
    <source>
        <strain evidence="8 9">29B2s-10</strain>
    </source>
</reference>
<evidence type="ECO:0000256" key="1">
    <source>
        <dbReference type="ARBA" id="ARBA00004123"/>
    </source>
</evidence>
<comment type="subcellular location">
    <subcellularLocation>
        <location evidence="1">Nucleus</location>
    </subcellularLocation>
</comment>
<dbReference type="InterPro" id="IPR012590">
    <property type="entry name" value="POPLD_dom"/>
</dbReference>
<feature type="coiled-coil region" evidence="4">
    <location>
        <begin position="145"/>
        <end position="172"/>
    </location>
</feature>
<evidence type="ECO:0000259" key="7">
    <source>
        <dbReference type="Pfam" id="PF22770"/>
    </source>
</evidence>
<evidence type="ECO:0000259" key="5">
    <source>
        <dbReference type="Pfam" id="PF06978"/>
    </source>
</evidence>
<sequence>MPPKQDINNKKAKLYSSRTIRTEFADPNYKEGKLSVPDFLASREFEIRSLELAKLKSKYALSNRCFQSLPRSLRRRTASHNVKRIPKRLRNRAIKEMQNSANGVPPKPKHLRGKELYRLKMKSKLLRLASRVKLLSSVPGVEMRELNLRSKLNALQRQIKDLNRNQEVINGMKKLNNTMGSYDNTGVGGLAPAPRGNLKYTKRQKDFVWLPTHIWHAKRAHLIKKFGYQIPLRPTQKCFKSINRASKNGTIVYDTSYYDYMIVTVTDLDHRGELLKEITKFQTIPSKYLNGACSYDDWLYKDGKVIGKGLVYCHDVKILIRVYPSMYTEYYEYVSKLSGKFGGSVHDCRYSLGSIELTGPESLRSITKIFHLDKSNEVCQNWLNFSSFKDSGIPSGTTFSFNVQDPRLWTGPTNPPPLNSSINFNDLIIGLQNQPSRTRVDPNAIETLLDNEKRNDTYKDQLSIKKLSKKFSESKTPIIDESQPQIPILITKLTKTSNNWCVTLPWYWVLPVWIQLTKVTNVKLGGLQQMHQINLENNRATFPTDFPFLRDGYLENEFKILENEKKYNKIPASHKLDYHKLGMEHGNFHGSDWRFLQLLSMGLKYWQLQNPGKELPKTSENYASFNEELHQSFETLDDLLQLIEQAKILDLEKKERGEPMVIPIERYEKKKHNQLLNGEVDITLKDSVPILPIVQVKISMKNKGHPTDNARIFKVVGDINSEEDLKKSACIENLIGYVTSGTFNLNSGHGSGIGCLSAFHTKSTDSKYVIIRNIGCSEPRVGEWETI</sequence>
<protein>
    <submittedName>
        <fullName evidence="8">Ribonucleases P/MRP protein subunit Pop1p</fullName>
    </submittedName>
</protein>
<feature type="domain" description="Pop1 N-terminal" evidence="5">
    <location>
        <begin position="39"/>
        <end position="264"/>
    </location>
</feature>
<keyword evidence="3" id="KW-0539">Nucleus</keyword>
<evidence type="ECO:0000256" key="3">
    <source>
        <dbReference type="ARBA" id="ARBA00023242"/>
    </source>
</evidence>
<evidence type="ECO:0000256" key="2">
    <source>
        <dbReference type="ARBA" id="ARBA00022694"/>
    </source>
</evidence>
<dbReference type="PANTHER" id="PTHR22731">
    <property type="entry name" value="RIBONUCLEASES P/MRP PROTEIN SUBUNIT POP1"/>
    <property type="match status" value="1"/>
</dbReference>
<dbReference type="InterPro" id="IPR009723">
    <property type="entry name" value="Pop1_N"/>
</dbReference>
<organism evidence="8 9">
    <name type="scientific">[Candida] anglica</name>
    <dbReference type="NCBI Taxonomy" id="148631"/>
    <lineage>
        <taxon>Eukaryota</taxon>
        <taxon>Fungi</taxon>
        <taxon>Dikarya</taxon>
        <taxon>Ascomycota</taxon>
        <taxon>Saccharomycotina</taxon>
        <taxon>Pichiomycetes</taxon>
        <taxon>Debaryomycetaceae</taxon>
        <taxon>Kurtzmaniella</taxon>
    </lineage>
</organism>
<dbReference type="Pfam" id="PF22770">
    <property type="entry name" value="POP1_C"/>
    <property type="match status" value="1"/>
</dbReference>
<dbReference type="EMBL" id="OZ004256">
    <property type="protein sequence ID" value="CAK7902571.1"/>
    <property type="molecule type" value="Genomic_DNA"/>
</dbReference>
<gene>
    <name evidence="8" type="primary">POP1</name>
    <name evidence="8" type="ORF">CAAN4_D00606</name>
</gene>
<dbReference type="InterPro" id="IPR055079">
    <property type="entry name" value="POP1_C"/>
</dbReference>
<feature type="domain" description="POP1 C-terminal" evidence="7">
    <location>
        <begin position="724"/>
        <end position="775"/>
    </location>
</feature>
<accession>A0ABP0ECS2</accession>
<keyword evidence="2" id="KW-0819">tRNA processing</keyword>
<dbReference type="InterPro" id="IPR039182">
    <property type="entry name" value="Pop1"/>
</dbReference>
<keyword evidence="4" id="KW-0175">Coiled coil</keyword>
<dbReference type="SUPFAM" id="SSF103025">
    <property type="entry name" value="Folate-binding domain"/>
    <property type="match status" value="1"/>
</dbReference>